<protein>
    <submittedName>
        <fullName evidence="2">Uncharacterized protein</fullName>
    </submittedName>
</protein>
<evidence type="ECO:0000256" key="1">
    <source>
        <dbReference type="SAM" id="MobiDB-lite"/>
    </source>
</evidence>
<feature type="region of interest" description="Disordered" evidence="1">
    <location>
        <begin position="265"/>
        <end position="324"/>
    </location>
</feature>
<keyword evidence="3" id="KW-1185">Reference proteome</keyword>
<dbReference type="Proteomes" id="UP000038009">
    <property type="component" value="Unassembled WGS sequence"/>
</dbReference>
<comment type="caution">
    <text evidence="2">The sequence shown here is derived from an EMBL/GenBank/DDBJ whole genome shotgun (WGS) entry which is preliminary data.</text>
</comment>
<evidence type="ECO:0000313" key="3">
    <source>
        <dbReference type="Proteomes" id="UP000038009"/>
    </source>
</evidence>
<dbReference type="VEuPathDB" id="TriTrypDB:Lsey_0075_0150"/>
<dbReference type="EMBL" id="LJSK01000075">
    <property type="protein sequence ID" value="KPI87753.1"/>
    <property type="molecule type" value="Genomic_DNA"/>
</dbReference>
<sequence length="324" mass="34269">MAESTFWVTGNNAGSAGGGPPPLSPADPTILHAILEPPSPSFTTVGAGGEAAATAQRGGWPNRLPLAAKLSRFQAKYAQTFPMLPHQGVPPRVFRKAAQQPQNCTSGAVSCALSHEQTRAEPEEVHPAVDEHKPLVFLPPTKVTVENVVADLSPAAQHALESVLSQLHTHAAQVLGDDQLVVEAAYHRCTRTTKPTNTTHAPQPGAHLPGSVSPPPQSDEAAASGPTHPKKAGKNGCNPPHARSSAQGRDIYSSEVRVHLISEDNGGKQIPLSSQQHHAAPTAMPVSGAWGRTHAPPRRTIPPAFRRQLQFSEAAPSTRRPKRK</sequence>
<reference evidence="2 3" key="1">
    <citation type="journal article" date="2015" name="PLoS Pathog.">
        <title>Leptomonas seymouri: Adaptations to the Dixenous Life Cycle Analyzed by Genome Sequencing, Transcriptome Profiling and Co-infection with Leishmania donovani.</title>
        <authorList>
            <person name="Kraeva N."/>
            <person name="Butenko A."/>
            <person name="Hlavacova J."/>
            <person name="Kostygov A."/>
            <person name="Myskova J."/>
            <person name="Grybchuk D."/>
            <person name="Lestinova T."/>
            <person name="Votypka J."/>
            <person name="Volf P."/>
            <person name="Opperdoes F."/>
            <person name="Flegontov P."/>
            <person name="Lukes J."/>
            <person name="Yurchenko V."/>
        </authorList>
    </citation>
    <scope>NUCLEOTIDE SEQUENCE [LARGE SCALE GENOMIC DNA]</scope>
    <source>
        <strain evidence="2 3">ATCC 30220</strain>
    </source>
</reference>
<organism evidence="2 3">
    <name type="scientific">Leptomonas seymouri</name>
    <dbReference type="NCBI Taxonomy" id="5684"/>
    <lineage>
        <taxon>Eukaryota</taxon>
        <taxon>Discoba</taxon>
        <taxon>Euglenozoa</taxon>
        <taxon>Kinetoplastea</taxon>
        <taxon>Metakinetoplastina</taxon>
        <taxon>Trypanosomatida</taxon>
        <taxon>Trypanosomatidae</taxon>
        <taxon>Leishmaniinae</taxon>
        <taxon>Leptomonas</taxon>
    </lineage>
</organism>
<proteinExistence type="predicted"/>
<accession>A0A0N1IL64</accession>
<evidence type="ECO:0000313" key="2">
    <source>
        <dbReference type="EMBL" id="KPI87753.1"/>
    </source>
</evidence>
<feature type="region of interest" description="Disordered" evidence="1">
    <location>
        <begin position="1"/>
        <end position="24"/>
    </location>
</feature>
<gene>
    <name evidence="2" type="ORF">ABL78_3162</name>
</gene>
<name>A0A0N1IL64_LEPSE</name>
<dbReference type="OrthoDB" id="265900at2759"/>
<feature type="region of interest" description="Disordered" evidence="1">
    <location>
        <begin position="192"/>
        <end position="250"/>
    </location>
</feature>
<dbReference type="AlphaFoldDB" id="A0A0N1IL64"/>